<gene>
    <name evidence="2" type="ORF">TrCOL_g2709</name>
</gene>
<evidence type="ECO:0000313" key="2">
    <source>
        <dbReference type="EMBL" id="GMI44916.1"/>
    </source>
</evidence>
<dbReference type="Proteomes" id="UP001165065">
    <property type="component" value="Unassembled WGS sequence"/>
</dbReference>
<dbReference type="AlphaFoldDB" id="A0A9W7GHM4"/>
<organism evidence="2 3">
    <name type="scientific">Triparma columacea</name>
    <dbReference type="NCBI Taxonomy" id="722753"/>
    <lineage>
        <taxon>Eukaryota</taxon>
        <taxon>Sar</taxon>
        <taxon>Stramenopiles</taxon>
        <taxon>Ochrophyta</taxon>
        <taxon>Bolidophyceae</taxon>
        <taxon>Parmales</taxon>
        <taxon>Triparmaceae</taxon>
        <taxon>Triparma</taxon>
    </lineage>
</organism>
<dbReference type="EMBL" id="BRYA01000232">
    <property type="protein sequence ID" value="GMI44916.1"/>
    <property type="molecule type" value="Genomic_DNA"/>
</dbReference>
<proteinExistence type="predicted"/>
<dbReference type="OrthoDB" id="10327800at2759"/>
<name>A0A9W7GHM4_9STRA</name>
<protein>
    <submittedName>
        <fullName evidence="2">Uncharacterized protein</fullName>
    </submittedName>
</protein>
<evidence type="ECO:0000256" key="1">
    <source>
        <dbReference type="SAM" id="MobiDB-lite"/>
    </source>
</evidence>
<accession>A0A9W7GHM4</accession>
<reference evidence="3" key="1">
    <citation type="journal article" date="2023" name="Commun. Biol.">
        <title>Genome analysis of Parmales, the sister group of diatoms, reveals the evolutionary specialization of diatoms from phago-mixotrophs to photoautotrophs.</title>
        <authorList>
            <person name="Ban H."/>
            <person name="Sato S."/>
            <person name="Yoshikawa S."/>
            <person name="Yamada K."/>
            <person name="Nakamura Y."/>
            <person name="Ichinomiya M."/>
            <person name="Sato N."/>
            <person name="Blanc-Mathieu R."/>
            <person name="Endo H."/>
            <person name="Kuwata A."/>
            <person name="Ogata H."/>
        </authorList>
    </citation>
    <scope>NUCLEOTIDE SEQUENCE [LARGE SCALE GENOMIC DNA]</scope>
</reference>
<keyword evidence="3" id="KW-1185">Reference proteome</keyword>
<feature type="region of interest" description="Disordered" evidence="1">
    <location>
        <begin position="1"/>
        <end position="80"/>
    </location>
</feature>
<comment type="caution">
    <text evidence="2">The sequence shown here is derived from an EMBL/GenBank/DDBJ whole genome shotgun (WGS) entry which is preliminary data.</text>
</comment>
<evidence type="ECO:0000313" key="3">
    <source>
        <dbReference type="Proteomes" id="UP001165065"/>
    </source>
</evidence>
<sequence>MESMNITQEGRAPSPKSQPIQRDEESGEGQTHLGFVLDESPTSCDDGQKNSKRSPTMRARIKPPSPAKEKKTRTRSMDVS</sequence>